<protein>
    <recommendedName>
        <fullName evidence="3">DUF1828 domain-containing protein</fullName>
    </recommendedName>
</protein>
<accession>A0A327XH95</accession>
<organism evidence="1 2">
    <name type="scientific">Salipiger aestuarii</name>
    <dbReference type="NCBI Taxonomy" id="568098"/>
    <lineage>
        <taxon>Bacteria</taxon>
        <taxon>Pseudomonadati</taxon>
        <taxon>Pseudomonadota</taxon>
        <taxon>Alphaproteobacteria</taxon>
        <taxon>Rhodobacterales</taxon>
        <taxon>Roseobacteraceae</taxon>
        <taxon>Salipiger</taxon>
    </lineage>
</organism>
<dbReference type="Proteomes" id="UP000249165">
    <property type="component" value="Unassembled WGS sequence"/>
</dbReference>
<sequence>MSEQETIQQLAGRVTPSLVSARHVNGSSFIHLPVVYPSGSFVTVCLSSAIGGIRVSDAGFAYREIESFGAGRSFGRHAKSVAEMFDVEAGRRAIFADVPRHDVERAIFDISAASRLVVERVMDRINEDGDVSVSDALRERLDKIFPANVWFEDKIDGASSTEWDVTAIAKVGGGVAVFQAVSKYPVSVYKASTAFHDLAALEKPPALVAVVASKKDLGSSLPLLSQAARVIEIDQADEVYKRAAS</sequence>
<reference evidence="1 2" key="1">
    <citation type="submission" date="2018-06" db="EMBL/GenBank/DDBJ databases">
        <title>Genomic Encyclopedia of Archaeal and Bacterial Type Strains, Phase II (KMG-II): from individual species to whole genera.</title>
        <authorList>
            <person name="Goeker M."/>
        </authorList>
    </citation>
    <scope>NUCLEOTIDE SEQUENCE [LARGE SCALE GENOMIC DNA]</scope>
    <source>
        <strain evidence="1 2">DSM 22011</strain>
    </source>
</reference>
<comment type="caution">
    <text evidence="1">The sequence shown here is derived from an EMBL/GenBank/DDBJ whole genome shotgun (WGS) entry which is preliminary data.</text>
</comment>
<dbReference type="OrthoDB" id="8479539at2"/>
<name>A0A327XH95_9RHOB</name>
<evidence type="ECO:0000313" key="2">
    <source>
        <dbReference type="Proteomes" id="UP000249165"/>
    </source>
</evidence>
<gene>
    <name evidence="1" type="ORF">ATI53_108310</name>
</gene>
<dbReference type="AlphaFoldDB" id="A0A327XH95"/>
<proteinExistence type="predicted"/>
<evidence type="ECO:0000313" key="1">
    <source>
        <dbReference type="EMBL" id="RAK08223.1"/>
    </source>
</evidence>
<dbReference type="RefSeq" id="WP_146609994.1">
    <property type="nucleotide sequence ID" value="NZ_LIQE01000159.1"/>
</dbReference>
<evidence type="ECO:0008006" key="3">
    <source>
        <dbReference type="Google" id="ProtNLM"/>
    </source>
</evidence>
<dbReference type="EMBL" id="QLMG01000083">
    <property type="protein sequence ID" value="RAK08223.1"/>
    <property type="molecule type" value="Genomic_DNA"/>
</dbReference>
<keyword evidence="2" id="KW-1185">Reference proteome</keyword>